<dbReference type="GO" id="GO:0005737">
    <property type="term" value="C:cytoplasm"/>
    <property type="evidence" value="ECO:0007669"/>
    <property type="project" value="UniProtKB-ARBA"/>
</dbReference>
<keyword evidence="7" id="KW-1185">Reference proteome</keyword>
<dbReference type="InterPro" id="IPR008628">
    <property type="entry name" value="GPP34-like"/>
</dbReference>
<dbReference type="EMBL" id="JABCJJ010000006">
    <property type="protein sequence ID" value="NMR19793.1"/>
    <property type="molecule type" value="Genomic_DNA"/>
</dbReference>
<evidence type="ECO:0000256" key="5">
    <source>
        <dbReference type="SAM" id="MobiDB-lite"/>
    </source>
</evidence>
<comment type="subcellular location">
    <subcellularLocation>
        <location evidence="1">Golgi apparatus membrane</location>
        <topology evidence="1">Peripheral membrane protein</topology>
        <orientation evidence="1">Cytoplasmic side</orientation>
    </subcellularLocation>
</comment>
<keyword evidence="4" id="KW-0472">Membrane</keyword>
<comment type="caution">
    <text evidence="6">The sequence shown here is derived from an EMBL/GenBank/DDBJ whole genome shotgun (WGS) entry which is preliminary data.</text>
</comment>
<dbReference type="Proteomes" id="UP000562124">
    <property type="component" value="Unassembled WGS sequence"/>
</dbReference>
<evidence type="ECO:0000313" key="6">
    <source>
        <dbReference type="EMBL" id="NMR19793.1"/>
    </source>
</evidence>
<evidence type="ECO:0000256" key="4">
    <source>
        <dbReference type="ARBA" id="ARBA00023136"/>
    </source>
</evidence>
<keyword evidence="2" id="KW-0333">Golgi apparatus</keyword>
<reference evidence="6 7" key="1">
    <citation type="submission" date="2020-04" db="EMBL/GenBank/DDBJ databases">
        <title>Sequencing and Assembly of C. fimi.</title>
        <authorList>
            <person name="Ramsey A.R."/>
        </authorList>
    </citation>
    <scope>NUCLEOTIDE SEQUENCE [LARGE SCALE GENOMIC DNA]</scope>
    <source>
        <strain evidence="6 7">SB</strain>
    </source>
</reference>
<protein>
    <submittedName>
        <fullName evidence="6">GPP34 family phosphoprotein</fullName>
    </submittedName>
</protein>
<evidence type="ECO:0000313" key="7">
    <source>
        <dbReference type="Proteomes" id="UP000562124"/>
    </source>
</evidence>
<accession>A0A7Y0LX49</accession>
<dbReference type="GO" id="GO:0012505">
    <property type="term" value="C:endomembrane system"/>
    <property type="evidence" value="ECO:0007669"/>
    <property type="project" value="UniProtKB-ARBA"/>
</dbReference>
<sequence>MLIAEDLLLLLIDERTGTTLLTGSRLDHALAGAVLAELTLLGRVEVVASGARHTTSEVVVRDAGPVGDDVLDEVLQCLSRGPGTGRLNEVLRRCGAGLAVSLQDRLAERGLLRREERRVLWVITTQRWFVAAPGRRAELLDTVEEVVLRDSLAAPREAALVRVLGSTGQTHLVLRDAGVPADELQRRARAADDGAGLIPFADSVDAICDGTSSGAGGDGGGGEDGGGGGGD</sequence>
<evidence type="ECO:0000256" key="1">
    <source>
        <dbReference type="ARBA" id="ARBA00004255"/>
    </source>
</evidence>
<dbReference type="Gene3D" id="1.10.3630.10">
    <property type="entry name" value="yeast vps74-n-term truncation variant domain like"/>
    <property type="match status" value="1"/>
</dbReference>
<name>A0A7Y0LX49_CELFI</name>
<evidence type="ECO:0000256" key="2">
    <source>
        <dbReference type="ARBA" id="ARBA00023034"/>
    </source>
</evidence>
<dbReference type="GO" id="GO:0070273">
    <property type="term" value="F:phosphatidylinositol-4-phosphate binding"/>
    <property type="evidence" value="ECO:0007669"/>
    <property type="project" value="InterPro"/>
</dbReference>
<proteinExistence type="predicted"/>
<feature type="compositionally biased region" description="Gly residues" evidence="5">
    <location>
        <begin position="213"/>
        <end position="231"/>
    </location>
</feature>
<feature type="region of interest" description="Disordered" evidence="5">
    <location>
        <begin position="209"/>
        <end position="231"/>
    </location>
</feature>
<gene>
    <name evidence="6" type="ORF">HIR71_06080</name>
</gene>
<dbReference type="RefSeq" id="WP_169324157.1">
    <property type="nucleotide sequence ID" value="NZ_JABCJJ010000006.1"/>
</dbReference>
<dbReference type="InterPro" id="IPR038261">
    <property type="entry name" value="GPP34-like_sf"/>
</dbReference>
<organism evidence="6 7">
    <name type="scientific">Cellulomonas fimi</name>
    <dbReference type="NCBI Taxonomy" id="1708"/>
    <lineage>
        <taxon>Bacteria</taxon>
        <taxon>Bacillati</taxon>
        <taxon>Actinomycetota</taxon>
        <taxon>Actinomycetes</taxon>
        <taxon>Micrococcales</taxon>
        <taxon>Cellulomonadaceae</taxon>
        <taxon>Cellulomonas</taxon>
    </lineage>
</organism>
<keyword evidence="3" id="KW-0446">Lipid-binding</keyword>
<dbReference type="AlphaFoldDB" id="A0A7Y0LX49"/>
<dbReference type="Pfam" id="PF05719">
    <property type="entry name" value="GPP34"/>
    <property type="match status" value="1"/>
</dbReference>
<evidence type="ECO:0000256" key="3">
    <source>
        <dbReference type="ARBA" id="ARBA00023121"/>
    </source>
</evidence>